<evidence type="ECO:0000313" key="6">
    <source>
        <dbReference type="Proteomes" id="UP000074119"/>
    </source>
</evidence>
<evidence type="ECO:0000256" key="2">
    <source>
        <dbReference type="ARBA" id="ARBA00023125"/>
    </source>
</evidence>
<dbReference type="STRING" id="1470434.AZF00_15750"/>
<dbReference type="Pfam" id="PF12625">
    <property type="entry name" value="Arabinose_bd"/>
    <property type="match status" value="1"/>
</dbReference>
<dbReference type="SUPFAM" id="SSF46689">
    <property type="entry name" value="Homeodomain-like"/>
    <property type="match status" value="1"/>
</dbReference>
<dbReference type="Gene3D" id="1.10.10.60">
    <property type="entry name" value="Homeodomain-like"/>
    <property type="match status" value="1"/>
</dbReference>
<dbReference type="InterPro" id="IPR018060">
    <property type="entry name" value="HTH_AraC"/>
</dbReference>
<sequence length="356" mass="39461">MLISAIMDKNNNHSTASHTGQRPALGLLILCQTLEELGLDYEAASLRTGLSRSQLETPGYLIRSEQELAFIEAALAANPRPDLAYLVGRRYHFGVFGIWGLALICSENLLQAFQIAQEFIELTHSFVGLELSIDGTVASLALRDHYPAGAVRNFVVERDLIVTLVIATEAAAQKIPLLSLEVAIPAPAHAKEIERMVGCPVVFNARRTRATLSSEILQIALPQSNAVTWSACVRQCRELIARQHGERSFTHRVERAIADTAFQGIQVVADALSLPERTLRRQLQHEGTSYRALSQKLRLELAQQFLADDSLRLDQVAEKLGYSEAANFSHAFKRWSGLTPGEYRYSTRNVNTESNL</sequence>
<dbReference type="Proteomes" id="UP000074119">
    <property type="component" value="Chromosome"/>
</dbReference>
<dbReference type="InterPro" id="IPR020449">
    <property type="entry name" value="Tscrpt_reg_AraC-type_HTH"/>
</dbReference>
<dbReference type="PRINTS" id="PR00032">
    <property type="entry name" value="HTHARAC"/>
</dbReference>
<dbReference type="GO" id="GO:0000976">
    <property type="term" value="F:transcription cis-regulatory region binding"/>
    <property type="evidence" value="ECO:0007669"/>
    <property type="project" value="TreeGrafter"/>
</dbReference>
<dbReference type="InterPro" id="IPR009057">
    <property type="entry name" value="Homeodomain-like_sf"/>
</dbReference>
<dbReference type="EMBL" id="CP014544">
    <property type="protein sequence ID" value="AMO69661.1"/>
    <property type="molecule type" value="Genomic_DNA"/>
</dbReference>
<proteinExistence type="predicted"/>
<protein>
    <recommendedName>
        <fullName evidence="4">HTH araC/xylS-type domain-containing protein</fullName>
    </recommendedName>
</protein>
<dbReference type="KEGG" id="zal:AZF00_15750"/>
<name>A0A127M8U1_9GAMM</name>
<dbReference type="GO" id="GO:0005829">
    <property type="term" value="C:cytosol"/>
    <property type="evidence" value="ECO:0007669"/>
    <property type="project" value="TreeGrafter"/>
</dbReference>
<dbReference type="Pfam" id="PF12833">
    <property type="entry name" value="HTH_18"/>
    <property type="match status" value="1"/>
</dbReference>
<dbReference type="GO" id="GO:0003700">
    <property type="term" value="F:DNA-binding transcription factor activity"/>
    <property type="evidence" value="ECO:0007669"/>
    <property type="project" value="InterPro"/>
</dbReference>
<feature type="domain" description="HTH araC/xylS-type" evidence="4">
    <location>
        <begin position="247"/>
        <end position="346"/>
    </location>
</feature>
<evidence type="ECO:0000256" key="3">
    <source>
        <dbReference type="ARBA" id="ARBA00023163"/>
    </source>
</evidence>
<dbReference type="InterPro" id="IPR032687">
    <property type="entry name" value="AraC-type_N"/>
</dbReference>
<dbReference type="PROSITE" id="PS00041">
    <property type="entry name" value="HTH_ARAC_FAMILY_1"/>
    <property type="match status" value="1"/>
</dbReference>
<evidence type="ECO:0000256" key="1">
    <source>
        <dbReference type="ARBA" id="ARBA00023015"/>
    </source>
</evidence>
<organism evidence="5 6">
    <name type="scientific">Zhongshania aliphaticivorans</name>
    <dbReference type="NCBI Taxonomy" id="1470434"/>
    <lineage>
        <taxon>Bacteria</taxon>
        <taxon>Pseudomonadati</taxon>
        <taxon>Pseudomonadota</taxon>
        <taxon>Gammaproteobacteria</taxon>
        <taxon>Cellvibrionales</taxon>
        <taxon>Spongiibacteraceae</taxon>
        <taxon>Zhongshania</taxon>
    </lineage>
</organism>
<dbReference type="PROSITE" id="PS01124">
    <property type="entry name" value="HTH_ARAC_FAMILY_2"/>
    <property type="match status" value="1"/>
</dbReference>
<keyword evidence="3" id="KW-0804">Transcription</keyword>
<dbReference type="InterPro" id="IPR018062">
    <property type="entry name" value="HTH_AraC-typ_CS"/>
</dbReference>
<dbReference type="PANTHER" id="PTHR47894">
    <property type="entry name" value="HTH-TYPE TRANSCRIPTIONAL REGULATOR GADX"/>
    <property type="match status" value="1"/>
</dbReference>
<reference evidence="5 6" key="1">
    <citation type="submission" date="2015-12" db="EMBL/GenBank/DDBJ databases">
        <authorList>
            <person name="Shamseldin A."/>
            <person name="Moawad H."/>
            <person name="Abd El-Rahim W.M."/>
            <person name="Sadowsky M.J."/>
        </authorList>
    </citation>
    <scope>NUCLEOTIDE SEQUENCE [LARGE SCALE GENOMIC DNA]</scope>
    <source>
        <strain evidence="5 6">SM2</strain>
    </source>
</reference>
<gene>
    <name evidence="5" type="ORF">AZF00_15750</name>
</gene>
<evidence type="ECO:0000313" key="5">
    <source>
        <dbReference type="EMBL" id="AMO69661.1"/>
    </source>
</evidence>
<dbReference type="AlphaFoldDB" id="A0A127M8U1"/>
<keyword evidence="1" id="KW-0805">Transcription regulation</keyword>
<accession>A0A127M8U1</accession>
<evidence type="ECO:0000259" key="4">
    <source>
        <dbReference type="PROSITE" id="PS01124"/>
    </source>
</evidence>
<keyword evidence="2" id="KW-0238">DNA-binding</keyword>
<dbReference type="PANTHER" id="PTHR47894:SF1">
    <property type="entry name" value="HTH-TYPE TRANSCRIPTIONAL REGULATOR VQSM"/>
    <property type="match status" value="1"/>
</dbReference>
<dbReference type="SMART" id="SM00342">
    <property type="entry name" value="HTH_ARAC"/>
    <property type="match status" value="1"/>
</dbReference>